<sequence length="253" mass="26635">MPSRHFAPRLVFATVAAMVLAACSPETSSKTSEEPTGTTPDATAAQVMTLQNDRHDAFIARCRKNAVSTESGEPATSDSCGVAYPKALQALEAARILIQAHARDGAVSATSLEQVKARLPQINWTNEQAGGSTLASGRVEPFDAVITRRNNQHHLAFNWSGPAGEVPVNVAYALLLEGAQLKQIACNSSSAGETGQAWHVTGTDSEPFDLVTYSRIGPSGTALSSYSASTPLDGKTMTLASLRADDSGWTECN</sequence>
<name>A0ABP3I1G2_9CAUL</name>
<keyword evidence="1" id="KW-0732">Signal</keyword>
<dbReference type="PROSITE" id="PS51257">
    <property type="entry name" value="PROKAR_LIPOPROTEIN"/>
    <property type="match status" value="1"/>
</dbReference>
<dbReference type="Proteomes" id="UP001500791">
    <property type="component" value="Unassembled WGS sequence"/>
</dbReference>
<evidence type="ECO:0000256" key="1">
    <source>
        <dbReference type="SAM" id="SignalP"/>
    </source>
</evidence>
<dbReference type="RefSeq" id="WP_167178751.1">
    <property type="nucleotide sequence ID" value="NZ_BAAAEJ010000005.1"/>
</dbReference>
<feature type="chain" id="PRO_5047435847" evidence="1">
    <location>
        <begin position="22"/>
        <end position="253"/>
    </location>
</feature>
<evidence type="ECO:0000313" key="2">
    <source>
        <dbReference type="EMBL" id="GAA0387555.1"/>
    </source>
</evidence>
<protein>
    <submittedName>
        <fullName evidence="2">Uncharacterized protein</fullName>
    </submittedName>
</protein>
<gene>
    <name evidence="2" type="ORF">GCM10009093_12910</name>
</gene>
<keyword evidence="3" id="KW-1185">Reference proteome</keyword>
<organism evidence="2 3">
    <name type="scientific">Brevundimonas terrae</name>
    <dbReference type="NCBI Taxonomy" id="363631"/>
    <lineage>
        <taxon>Bacteria</taxon>
        <taxon>Pseudomonadati</taxon>
        <taxon>Pseudomonadota</taxon>
        <taxon>Alphaproteobacteria</taxon>
        <taxon>Caulobacterales</taxon>
        <taxon>Caulobacteraceae</taxon>
        <taxon>Brevundimonas</taxon>
    </lineage>
</organism>
<dbReference type="EMBL" id="BAAAEJ010000005">
    <property type="protein sequence ID" value="GAA0387555.1"/>
    <property type="molecule type" value="Genomic_DNA"/>
</dbReference>
<reference evidence="3" key="1">
    <citation type="journal article" date="2019" name="Int. J. Syst. Evol. Microbiol.">
        <title>The Global Catalogue of Microorganisms (GCM) 10K type strain sequencing project: providing services to taxonomists for standard genome sequencing and annotation.</title>
        <authorList>
            <consortium name="The Broad Institute Genomics Platform"/>
            <consortium name="The Broad Institute Genome Sequencing Center for Infectious Disease"/>
            <person name="Wu L."/>
            <person name="Ma J."/>
        </authorList>
    </citation>
    <scope>NUCLEOTIDE SEQUENCE [LARGE SCALE GENOMIC DNA]</scope>
    <source>
        <strain evidence="3">JCM 13476</strain>
    </source>
</reference>
<evidence type="ECO:0000313" key="3">
    <source>
        <dbReference type="Proteomes" id="UP001500791"/>
    </source>
</evidence>
<feature type="signal peptide" evidence="1">
    <location>
        <begin position="1"/>
        <end position="21"/>
    </location>
</feature>
<accession>A0ABP3I1G2</accession>
<comment type="caution">
    <text evidence="2">The sequence shown here is derived from an EMBL/GenBank/DDBJ whole genome shotgun (WGS) entry which is preliminary data.</text>
</comment>
<proteinExistence type="predicted"/>